<dbReference type="EMBL" id="CP047020">
    <property type="protein sequence ID" value="QHA08964.1"/>
    <property type="molecule type" value="Genomic_DNA"/>
</dbReference>
<name>A0A6I6NC23_9ACTN</name>
<reference evidence="1 2" key="1">
    <citation type="submission" date="2019-12" db="EMBL/GenBank/DDBJ databases">
        <title>Streptomyces sp. strain T44 isolated from rhizosphere soil of Broussonetia papyrifera.</title>
        <authorList>
            <person name="Mo P."/>
        </authorList>
    </citation>
    <scope>NUCLEOTIDE SEQUENCE [LARGE SCALE GENOMIC DNA]</scope>
    <source>
        <strain evidence="1 2">T44</strain>
    </source>
</reference>
<proteinExistence type="predicted"/>
<dbReference type="AlphaFoldDB" id="A0A6I6NC23"/>
<keyword evidence="2" id="KW-1185">Reference proteome</keyword>
<dbReference type="RefSeq" id="WP_158928892.1">
    <property type="nucleotide sequence ID" value="NZ_CP047020.1"/>
</dbReference>
<dbReference type="Proteomes" id="UP000436138">
    <property type="component" value="Chromosome"/>
</dbReference>
<protein>
    <submittedName>
        <fullName evidence="1">Uncharacterized protein</fullName>
    </submittedName>
</protein>
<accession>A0A6I6NC23</accession>
<sequence length="132" mass="13833">MARLRLSWVLSGRGWVDSNVGDHHSEAEVTASCITHAPEDPLAAVTRLIAGETDCRAQLEALRTAGREHRGDWAVSDLLADALVCRVWSRQDRAAGAAAGIGGDARPLLLDVTDAASIVGAAENIDAVDAPV</sequence>
<evidence type="ECO:0000313" key="1">
    <source>
        <dbReference type="EMBL" id="QHA08964.1"/>
    </source>
</evidence>
<organism evidence="1 2">
    <name type="scientific">Streptomyces broussonetiae</name>
    <dbReference type="NCBI Taxonomy" id="2686304"/>
    <lineage>
        <taxon>Bacteria</taxon>
        <taxon>Bacillati</taxon>
        <taxon>Actinomycetota</taxon>
        <taxon>Actinomycetes</taxon>
        <taxon>Kitasatosporales</taxon>
        <taxon>Streptomycetaceae</taxon>
        <taxon>Streptomyces</taxon>
    </lineage>
</organism>
<evidence type="ECO:0000313" key="2">
    <source>
        <dbReference type="Proteomes" id="UP000436138"/>
    </source>
</evidence>
<gene>
    <name evidence="1" type="ORF">GQF42_42130</name>
</gene>
<dbReference type="KEGG" id="sbro:GQF42_42130"/>